<reference evidence="2" key="1">
    <citation type="submission" date="2023-03" db="EMBL/GenBank/DDBJ databases">
        <title>Complete genome of Cladonia borealis.</title>
        <authorList>
            <person name="Park H."/>
        </authorList>
    </citation>
    <scope>NUCLEOTIDE SEQUENCE</scope>
    <source>
        <strain evidence="2">ANT050790</strain>
    </source>
</reference>
<feature type="transmembrane region" description="Helical" evidence="1">
    <location>
        <begin position="219"/>
        <end position="239"/>
    </location>
</feature>
<keyword evidence="1" id="KW-1133">Transmembrane helix</keyword>
<evidence type="ECO:0000256" key="1">
    <source>
        <dbReference type="SAM" id="Phobius"/>
    </source>
</evidence>
<dbReference type="Proteomes" id="UP001166286">
    <property type="component" value="Unassembled WGS sequence"/>
</dbReference>
<keyword evidence="1" id="KW-0812">Transmembrane</keyword>
<evidence type="ECO:0000313" key="2">
    <source>
        <dbReference type="EMBL" id="KAK0511696.1"/>
    </source>
</evidence>
<sequence>MALPLPIPRLHLSEIDDQSWFPAPLRASVQACLTLLWRMRFPLIQSVSPSALVAKTLHDVLGPRLKEFTFVDFCSGAGGPTPYIEREVNKAYKEAQEEEKLRNGQLGSNGHVNGYVGRDKGVDFVMTDIHPHLPAWSHASQRSKNLHYVASSVDATNAPEDLLKLAGTSSRNQGKVFRLFSLAFHHFSDPLAVRILQNTLSTSDGFAILELQGRDLGSLFLIFMMGPPLMLGSWLWFWGQWTHLFWTYVIPVVPFVVIYDGIISCLRTRRDGEIMSLLREAAKAEGRSLEGWRFETGTVVHTWPIGTMQYFIGIKEGESKKSK</sequence>
<dbReference type="AlphaFoldDB" id="A0AA39R0A4"/>
<keyword evidence="3" id="KW-1185">Reference proteome</keyword>
<gene>
    <name evidence="2" type="ORF">JMJ35_006269</name>
</gene>
<keyword evidence="1" id="KW-0472">Membrane</keyword>
<dbReference type="EMBL" id="JAFEKC020000013">
    <property type="protein sequence ID" value="KAK0511696.1"/>
    <property type="molecule type" value="Genomic_DNA"/>
</dbReference>
<feature type="transmembrane region" description="Helical" evidence="1">
    <location>
        <begin position="245"/>
        <end position="266"/>
    </location>
</feature>
<evidence type="ECO:0000313" key="3">
    <source>
        <dbReference type="Proteomes" id="UP001166286"/>
    </source>
</evidence>
<proteinExistence type="predicted"/>
<comment type="caution">
    <text evidence="2">The sequence shown here is derived from an EMBL/GenBank/DDBJ whole genome shotgun (WGS) entry which is preliminary data.</text>
</comment>
<protein>
    <submittedName>
        <fullName evidence="2">Uncharacterized protein</fullName>
    </submittedName>
</protein>
<organism evidence="2 3">
    <name type="scientific">Cladonia borealis</name>
    <dbReference type="NCBI Taxonomy" id="184061"/>
    <lineage>
        <taxon>Eukaryota</taxon>
        <taxon>Fungi</taxon>
        <taxon>Dikarya</taxon>
        <taxon>Ascomycota</taxon>
        <taxon>Pezizomycotina</taxon>
        <taxon>Lecanoromycetes</taxon>
        <taxon>OSLEUM clade</taxon>
        <taxon>Lecanoromycetidae</taxon>
        <taxon>Lecanorales</taxon>
        <taxon>Lecanorineae</taxon>
        <taxon>Cladoniaceae</taxon>
        <taxon>Cladonia</taxon>
    </lineage>
</organism>
<name>A0AA39R0A4_9LECA</name>
<accession>A0AA39R0A4</accession>